<name>A0A0J6I1C2_9PSED</name>
<feature type="binding site" evidence="10">
    <location>
        <position position="40"/>
    </location>
    <ligand>
        <name>Mn(2+)</name>
        <dbReference type="ChEBI" id="CHEBI:29035"/>
        <label>2</label>
    </ligand>
</feature>
<keyword evidence="4 10" id="KW-0441">Lipid A biosynthesis</keyword>
<feature type="binding site" evidence="10">
    <location>
        <position position="40"/>
    </location>
    <ligand>
        <name>Mn(2+)</name>
        <dbReference type="ChEBI" id="CHEBI:29035"/>
        <label>1</label>
    </ligand>
</feature>
<dbReference type="Proteomes" id="UP000489190">
    <property type="component" value="Unassembled WGS sequence"/>
</dbReference>
<comment type="subcellular location">
    <subcellularLocation>
        <location evidence="10">Cell inner membrane</location>
        <topology evidence="10">Peripheral membrane protein</topology>
        <orientation evidence="10">Cytoplasmic side</orientation>
    </subcellularLocation>
</comment>
<dbReference type="RefSeq" id="WP_048370416.1">
    <property type="nucleotide sequence ID" value="NZ_JYLD01000009.1"/>
</dbReference>
<evidence type="ECO:0000256" key="6">
    <source>
        <dbReference type="ARBA" id="ARBA00022801"/>
    </source>
</evidence>
<keyword evidence="1 10" id="KW-1003">Cell membrane</keyword>
<evidence type="ECO:0000313" key="13">
    <source>
        <dbReference type="EMBL" id="MQT91470.1"/>
    </source>
</evidence>
<feature type="binding site" evidence="10">
    <location>
        <position position="163"/>
    </location>
    <ligand>
        <name>substrate</name>
    </ligand>
</feature>
<dbReference type="NCBIfam" id="TIGR01854">
    <property type="entry name" value="lipid_A_lpxH"/>
    <property type="match status" value="1"/>
</dbReference>
<dbReference type="SUPFAM" id="SSF56300">
    <property type="entry name" value="Metallo-dependent phosphatases"/>
    <property type="match status" value="1"/>
</dbReference>
<dbReference type="EMBL" id="WIWJ01000002">
    <property type="protein sequence ID" value="MQT45433.1"/>
    <property type="molecule type" value="Genomic_DNA"/>
</dbReference>
<dbReference type="GO" id="GO:0030145">
    <property type="term" value="F:manganese ion binding"/>
    <property type="evidence" value="ECO:0007669"/>
    <property type="project" value="UniProtKB-UniRule"/>
</dbReference>
<feature type="binding site" evidence="10">
    <location>
        <position position="121"/>
    </location>
    <ligand>
        <name>substrate</name>
    </ligand>
</feature>
<feature type="binding site" evidence="10">
    <location>
        <position position="78"/>
    </location>
    <ligand>
        <name>Mn(2+)</name>
        <dbReference type="ChEBI" id="CHEBI:29035"/>
        <label>2</label>
    </ligand>
</feature>
<evidence type="ECO:0000313" key="14">
    <source>
        <dbReference type="Proteomes" id="UP000441404"/>
    </source>
</evidence>
<evidence type="ECO:0000256" key="9">
    <source>
        <dbReference type="ARBA" id="ARBA00023211"/>
    </source>
</evidence>
<dbReference type="HAMAP" id="MF_00575">
    <property type="entry name" value="LpxH"/>
    <property type="match status" value="1"/>
</dbReference>
<feature type="binding site" evidence="10">
    <location>
        <position position="194"/>
    </location>
    <ligand>
        <name>Mn(2+)</name>
        <dbReference type="ChEBI" id="CHEBI:29035"/>
        <label>2</label>
    </ligand>
</feature>
<feature type="binding site" evidence="10">
    <location>
        <position position="166"/>
    </location>
    <ligand>
        <name>substrate</name>
    </ligand>
</feature>
<comment type="function">
    <text evidence="10">Hydrolyzes the pyrophosphate bond of UDP-2,3-diacylglucosamine to yield 2,3-diacylglucosamine 1-phosphate (lipid X) and UMP by catalyzing the attack of water at the alpha-P atom. Involved in the biosynthesis of lipid A, a phosphorylated glycolipid that anchors the lipopolysaccharide to the outer membrane of the cell.</text>
</comment>
<dbReference type="Proteomes" id="UP000441404">
    <property type="component" value="Unassembled WGS sequence"/>
</dbReference>
<evidence type="ECO:0000256" key="3">
    <source>
        <dbReference type="ARBA" id="ARBA00022519"/>
    </source>
</evidence>
<dbReference type="PANTHER" id="PTHR34990">
    <property type="entry name" value="UDP-2,3-DIACYLGLUCOSAMINE HYDROLASE-RELATED"/>
    <property type="match status" value="1"/>
</dbReference>
<feature type="binding site" evidence="10">
    <location>
        <begin position="78"/>
        <end position="79"/>
    </location>
    <ligand>
        <name>substrate</name>
    </ligand>
</feature>
<protein>
    <recommendedName>
        <fullName evidence="10">UDP-2,3-diacylglucosamine hydrolase</fullName>
        <ecNumber evidence="10">3.6.1.54</ecNumber>
    </recommendedName>
    <alternativeName>
        <fullName evidence="10">UDP-2,3-diacylglucosamine diphosphatase</fullName>
    </alternativeName>
</protein>
<evidence type="ECO:0000256" key="10">
    <source>
        <dbReference type="HAMAP-Rule" id="MF_00575"/>
    </source>
</evidence>
<evidence type="ECO:0000256" key="7">
    <source>
        <dbReference type="ARBA" id="ARBA00023098"/>
    </source>
</evidence>
<feature type="binding site" evidence="10">
    <location>
        <position position="159"/>
    </location>
    <ligand>
        <name>substrate</name>
    </ligand>
</feature>
<dbReference type="EC" id="3.6.1.54" evidence="10"/>
<feature type="binding site" evidence="10">
    <location>
        <position position="194"/>
    </location>
    <ligand>
        <name>substrate</name>
    </ligand>
</feature>
<dbReference type="Gene3D" id="3.60.21.10">
    <property type="match status" value="1"/>
</dbReference>
<dbReference type="InterPro" id="IPR029052">
    <property type="entry name" value="Metallo-depent_PP-like"/>
</dbReference>
<feature type="domain" description="Calcineurin-like phosphoesterase" evidence="11">
    <location>
        <begin position="2"/>
        <end position="198"/>
    </location>
</feature>
<comment type="cofactor">
    <cofactor evidence="10">
        <name>Mn(2+)</name>
        <dbReference type="ChEBI" id="CHEBI:29035"/>
    </cofactor>
    <text evidence="10">Binds 2 Mn(2+) ions per subunit in a binuclear metal center.</text>
</comment>
<proteinExistence type="inferred from homology"/>
<evidence type="ECO:0000313" key="12">
    <source>
        <dbReference type="EMBL" id="MQT45433.1"/>
    </source>
</evidence>
<feature type="binding site" evidence="10">
    <location>
        <position position="196"/>
    </location>
    <ligand>
        <name>Mn(2+)</name>
        <dbReference type="ChEBI" id="CHEBI:29035"/>
        <label>1</label>
    </ligand>
</feature>
<dbReference type="GO" id="GO:0008758">
    <property type="term" value="F:UDP-2,3-diacylglucosamine hydrolase activity"/>
    <property type="evidence" value="ECO:0007669"/>
    <property type="project" value="UniProtKB-UniRule"/>
</dbReference>
<comment type="pathway">
    <text evidence="10">Glycolipid biosynthesis; lipid IV(A) biosynthesis; lipid IV(A) from (3R)-3-hydroxytetradecanoyl-[acyl-carrier-protein] and UDP-N-acetyl-alpha-D-glucosamine: step 4/6.</text>
</comment>
<keyword evidence="5 10" id="KW-0479">Metal-binding</keyword>
<evidence type="ECO:0000313" key="15">
    <source>
        <dbReference type="Proteomes" id="UP000489190"/>
    </source>
</evidence>
<dbReference type="InterPro" id="IPR010138">
    <property type="entry name" value="UDP-diacylglucosamine_Hdrlase"/>
</dbReference>
<dbReference type="STRING" id="1608996.TU84_15455"/>
<comment type="catalytic activity">
    <reaction evidence="10">
        <text>UDP-2-N,3-O-bis[(3R)-3-hydroxytetradecanoyl]-alpha-D-glucosamine + H2O = 2-N,3-O-bis[(3R)-3-hydroxytetradecanoyl]-alpha-D-glucosaminyl 1-phosphate + UMP + 2 H(+)</text>
        <dbReference type="Rhea" id="RHEA:25213"/>
        <dbReference type="ChEBI" id="CHEBI:15377"/>
        <dbReference type="ChEBI" id="CHEBI:15378"/>
        <dbReference type="ChEBI" id="CHEBI:57865"/>
        <dbReference type="ChEBI" id="CHEBI:57957"/>
        <dbReference type="ChEBI" id="CHEBI:78847"/>
        <dbReference type="EC" id="3.6.1.54"/>
    </reaction>
</comment>
<gene>
    <name evidence="10 13" type="primary">lpxH</name>
    <name evidence="13" type="ORF">GHO39_20350</name>
    <name evidence="12" type="ORF">GHO40_01585</name>
</gene>
<accession>A0A0J6I1C2</accession>
<keyword evidence="8 10" id="KW-0472">Membrane</keyword>
<dbReference type="InterPro" id="IPR043461">
    <property type="entry name" value="LpxH-like"/>
</dbReference>
<keyword evidence="7 10" id="KW-0443">Lipid metabolism</keyword>
<dbReference type="GO" id="GO:0005737">
    <property type="term" value="C:cytoplasm"/>
    <property type="evidence" value="ECO:0007669"/>
    <property type="project" value="InterPro"/>
</dbReference>
<keyword evidence="6 10" id="KW-0378">Hydrolase</keyword>
<feature type="binding site" evidence="10">
    <location>
        <position position="7"/>
    </location>
    <ligand>
        <name>Mn(2+)</name>
        <dbReference type="ChEBI" id="CHEBI:29035"/>
        <label>1</label>
    </ligand>
</feature>
<dbReference type="UniPathway" id="UPA00359">
    <property type="reaction ID" value="UER00480"/>
</dbReference>
<keyword evidence="2 10" id="KW-0444">Lipid biosynthesis</keyword>
<dbReference type="CDD" id="cd07398">
    <property type="entry name" value="MPP_YbbF-LpxH"/>
    <property type="match status" value="1"/>
</dbReference>
<evidence type="ECO:0000256" key="8">
    <source>
        <dbReference type="ARBA" id="ARBA00023136"/>
    </source>
</evidence>
<sequence length="251" mass="28712">MILLISDLHLEEERPDITRAFLDFLSGRARSAQALYILGDFFEAWIGDDAMTPYQRSICEALRELSDSGTKVFLMHGNRDFLLGQAFCKAAGCTLLKDPSVVDFYGEPVLLMHGDSLCTRDEAYMRMRRYLRNPVTVWILRHLPLSTRHKLARKLRSESRAQTRMKANDIVDVTPEEVPRIMEHFGVKTLIHGHTHRPAIHKLQLGDYAAKRIVLGDWDKQGWALQVDEQGMQLAPFEFVNSQLALPHATQ</sequence>
<dbReference type="AlphaFoldDB" id="A0A0J6I1C2"/>
<dbReference type="EMBL" id="WIWI01000062">
    <property type="protein sequence ID" value="MQT91470.1"/>
    <property type="molecule type" value="Genomic_DNA"/>
</dbReference>
<dbReference type="Pfam" id="PF00149">
    <property type="entry name" value="Metallophos"/>
    <property type="match status" value="1"/>
</dbReference>
<feature type="binding site" evidence="10">
    <location>
        <position position="9"/>
    </location>
    <ligand>
        <name>Mn(2+)</name>
        <dbReference type="ChEBI" id="CHEBI:29035"/>
        <label>1</label>
    </ligand>
</feature>
<dbReference type="OrthoDB" id="9783283at2"/>
<evidence type="ECO:0000256" key="5">
    <source>
        <dbReference type="ARBA" id="ARBA00022723"/>
    </source>
</evidence>
<keyword evidence="9 10" id="KW-0464">Manganese</keyword>
<dbReference type="NCBIfam" id="NF003743">
    <property type="entry name" value="PRK05340.1"/>
    <property type="match status" value="1"/>
</dbReference>
<comment type="similarity">
    <text evidence="10">Belongs to the LpxH family.</text>
</comment>
<comment type="caution">
    <text evidence="13">The sequence shown here is derived from an EMBL/GenBank/DDBJ whole genome shotgun (WGS) entry which is preliminary data.</text>
</comment>
<keyword evidence="3 10" id="KW-0997">Cell inner membrane</keyword>
<feature type="binding site" evidence="10">
    <location>
        <position position="113"/>
    </location>
    <ligand>
        <name>Mn(2+)</name>
        <dbReference type="ChEBI" id="CHEBI:29035"/>
        <label>2</label>
    </ligand>
</feature>
<reference evidence="14 15" key="1">
    <citation type="submission" date="2019-10" db="EMBL/GenBank/DDBJ databases">
        <title>Evaluation of single-gene subtyping targets for Pseudomonas.</title>
        <authorList>
            <person name="Reichler S.J."/>
            <person name="Orsi R.H."/>
            <person name="Wiedmann M."/>
            <person name="Martin N.H."/>
            <person name="Murphy S.I."/>
        </authorList>
    </citation>
    <scope>NUCLEOTIDE SEQUENCE [LARGE SCALE GENOMIC DNA]</scope>
    <source>
        <strain evidence="13 15">FSL R10-3254</strain>
        <strain evidence="12 14">FSL R10-3257</strain>
    </source>
</reference>
<dbReference type="PANTHER" id="PTHR34990:SF1">
    <property type="entry name" value="UDP-2,3-DIACYLGLUCOSAMINE HYDROLASE"/>
    <property type="match status" value="1"/>
</dbReference>
<organism evidence="13 15">
    <name type="scientific">Pseudomonas helleri</name>
    <dbReference type="NCBI Taxonomy" id="1608996"/>
    <lineage>
        <taxon>Bacteria</taxon>
        <taxon>Pseudomonadati</taxon>
        <taxon>Pseudomonadota</taxon>
        <taxon>Gammaproteobacteria</taxon>
        <taxon>Pseudomonadales</taxon>
        <taxon>Pseudomonadaceae</taxon>
        <taxon>Pseudomonas</taxon>
    </lineage>
</organism>
<dbReference type="InterPro" id="IPR004843">
    <property type="entry name" value="Calcineurin-like_PHP"/>
</dbReference>
<evidence type="ECO:0000256" key="4">
    <source>
        <dbReference type="ARBA" id="ARBA00022556"/>
    </source>
</evidence>
<evidence type="ECO:0000256" key="2">
    <source>
        <dbReference type="ARBA" id="ARBA00022516"/>
    </source>
</evidence>
<evidence type="ECO:0000259" key="11">
    <source>
        <dbReference type="Pfam" id="PF00149"/>
    </source>
</evidence>
<evidence type="ECO:0000256" key="1">
    <source>
        <dbReference type="ARBA" id="ARBA00022475"/>
    </source>
</evidence>
<dbReference type="GO" id="GO:0009245">
    <property type="term" value="P:lipid A biosynthetic process"/>
    <property type="evidence" value="ECO:0007669"/>
    <property type="project" value="UniProtKB-UniRule"/>
</dbReference>
<dbReference type="GO" id="GO:0019897">
    <property type="term" value="C:extrinsic component of plasma membrane"/>
    <property type="evidence" value="ECO:0007669"/>
    <property type="project" value="UniProtKB-UniRule"/>
</dbReference>